<dbReference type="EMBL" id="FNXT01000819">
    <property type="protein sequence ID" value="SZX67897.1"/>
    <property type="molecule type" value="Genomic_DNA"/>
</dbReference>
<evidence type="ECO:0000313" key="1">
    <source>
        <dbReference type="EMBL" id="SZX67897.1"/>
    </source>
</evidence>
<reference evidence="1 2" key="1">
    <citation type="submission" date="2016-10" db="EMBL/GenBank/DDBJ databases">
        <authorList>
            <person name="Cai Z."/>
        </authorList>
    </citation>
    <scope>NUCLEOTIDE SEQUENCE [LARGE SCALE GENOMIC DNA]</scope>
</reference>
<name>A0A383VQV8_TETOB</name>
<sequence length="233" mass="25042">MWGLSLCKEAGFRQVYIKQLFERRFNELVALIKGHARHHSLVPEFLQQRGSSRGFPASITIKLLSIGCGPGVDAVALIACLRSLSRARISFDVTLVDAAAGWKDKAVAAVKAAGAGGSVDFLTGSFADECVNDVAAAADVVITSHVLVDMEKSGKADPAIRFFNQAMNSWLNTSSATVRGAAKLIVYADRWQPNFCERSRLYPEDGLKHACVVLPGKKTCLRSGAGDPNSCSR</sequence>
<keyword evidence="2" id="KW-1185">Reference proteome</keyword>
<proteinExistence type="predicted"/>
<evidence type="ECO:0008006" key="3">
    <source>
        <dbReference type="Google" id="ProtNLM"/>
    </source>
</evidence>
<dbReference type="AlphaFoldDB" id="A0A383VQV8"/>
<evidence type="ECO:0000313" key="2">
    <source>
        <dbReference type="Proteomes" id="UP000256970"/>
    </source>
</evidence>
<dbReference type="Gene3D" id="3.40.50.150">
    <property type="entry name" value="Vaccinia Virus protein VP39"/>
    <property type="match status" value="1"/>
</dbReference>
<accession>A0A383VQV8</accession>
<dbReference type="SUPFAM" id="SSF53335">
    <property type="entry name" value="S-adenosyl-L-methionine-dependent methyltransferases"/>
    <property type="match status" value="1"/>
</dbReference>
<protein>
    <recommendedName>
        <fullName evidence="3">Methyltransferase domain-containing protein</fullName>
    </recommendedName>
</protein>
<dbReference type="Proteomes" id="UP000256970">
    <property type="component" value="Unassembled WGS sequence"/>
</dbReference>
<organism evidence="1 2">
    <name type="scientific">Tetradesmus obliquus</name>
    <name type="common">Green alga</name>
    <name type="synonym">Acutodesmus obliquus</name>
    <dbReference type="NCBI Taxonomy" id="3088"/>
    <lineage>
        <taxon>Eukaryota</taxon>
        <taxon>Viridiplantae</taxon>
        <taxon>Chlorophyta</taxon>
        <taxon>core chlorophytes</taxon>
        <taxon>Chlorophyceae</taxon>
        <taxon>CS clade</taxon>
        <taxon>Sphaeropleales</taxon>
        <taxon>Scenedesmaceae</taxon>
        <taxon>Tetradesmus</taxon>
    </lineage>
</organism>
<gene>
    <name evidence="1" type="ORF">BQ4739_LOCUS8239</name>
</gene>
<dbReference type="InterPro" id="IPR029063">
    <property type="entry name" value="SAM-dependent_MTases_sf"/>
</dbReference>